<dbReference type="GO" id="GO:0008270">
    <property type="term" value="F:zinc ion binding"/>
    <property type="evidence" value="ECO:0007669"/>
    <property type="project" value="InterPro"/>
</dbReference>
<dbReference type="GO" id="GO:0005829">
    <property type="term" value="C:cytosol"/>
    <property type="evidence" value="ECO:0007669"/>
    <property type="project" value="TreeGrafter"/>
</dbReference>
<dbReference type="InterPro" id="IPR011032">
    <property type="entry name" value="GroES-like_sf"/>
</dbReference>
<evidence type="ECO:0000313" key="9">
    <source>
        <dbReference type="EMBL" id="NIH54701.1"/>
    </source>
</evidence>
<name>A0A7X5R351_9MICO</name>
<dbReference type="PANTHER" id="PTHR43880">
    <property type="entry name" value="ALCOHOL DEHYDROGENASE"/>
    <property type="match status" value="1"/>
</dbReference>
<dbReference type="GO" id="GO:0046294">
    <property type="term" value="P:formaldehyde catabolic process"/>
    <property type="evidence" value="ECO:0007669"/>
    <property type="project" value="TreeGrafter"/>
</dbReference>
<dbReference type="PANTHER" id="PTHR43880:SF12">
    <property type="entry name" value="ALCOHOL DEHYDROGENASE CLASS-3"/>
    <property type="match status" value="1"/>
</dbReference>
<comment type="cofactor">
    <cofactor evidence="1 7">
        <name>Zn(2+)</name>
        <dbReference type="ChEBI" id="CHEBI:29105"/>
    </cofactor>
</comment>
<dbReference type="EC" id="1.1.1.284" evidence="9"/>
<comment type="similarity">
    <text evidence="2 7">Belongs to the zinc-containing alcohol dehydrogenase family.</text>
</comment>
<keyword evidence="4 7" id="KW-0862">Zinc</keyword>
<dbReference type="PROSITE" id="PS00059">
    <property type="entry name" value="ADH_ZINC"/>
    <property type="match status" value="1"/>
</dbReference>
<dbReference type="RefSeq" id="WP_167151207.1">
    <property type="nucleotide sequence ID" value="NZ_JAAMOX010000002.1"/>
</dbReference>
<dbReference type="EMBL" id="JAAMOX010000002">
    <property type="protein sequence ID" value="NIH54701.1"/>
    <property type="molecule type" value="Genomic_DNA"/>
</dbReference>
<dbReference type="Pfam" id="PF08240">
    <property type="entry name" value="ADH_N"/>
    <property type="match status" value="1"/>
</dbReference>
<dbReference type="FunFam" id="3.40.50.720:FF:000003">
    <property type="entry name" value="S-(hydroxymethyl)glutathione dehydrogenase"/>
    <property type="match status" value="1"/>
</dbReference>
<evidence type="ECO:0000256" key="4">
    <source>
        <dbReference type="ARBA" id="ARBA00022833"/>
    </source>
</evidence>
<gene>
    <name evidence="9" type="ORF">FHX76_002597</name>
</gene>
<dbReference type="Proteomes" id="UP000541033">
    <property type="component" value="Unassembled WGS sequence"/>
</dbReference>
<keyword evidence="3 7" id="KW-0479">Metal-binding</keyword>
<dbReference type="InterPro" id="IPR020843">
    <property type="entry name" value="ER"/>
</dbReference>
<evidence type="ECO:0000256" key="3">
    <source>
        <dbReference type="ARBA" id="ARBA00022723"/>
    </source>
</evidence>
<dbReference type="Gene3D" id="3.90.180.10">
    <property type="entry name" value="Medium-chain alcohol dehydrogenases, catalytic domain"/>
    <property type="match status" value="1"/>
</dbReference>
<dbReference type="GO" id="GO:0004022">
    <property type="term" value="F:alcohol dehydrogenase (NAD+) activity"/>
    <property type="evidence" value="ECO:0007669"/>
    <property type="project" value="UniProtKB-EC"/>
</dbReference>
<evidence type="ECO:0000313" key="10">
    <source>
        <dbReference type="Proteomes" id="UP000541033"/>
    </source>
</evidence>
<dbReference type="Gene3D" id="3.40.50.720">
    <property type="entry name" value="NAD(P)-binding Rossmann-like Domain"/>
    <property type="match status" value="1"/>
</dbReference>
<accession>A0A7X5R351</accession>
<dbReference type="InterPro" id="IPR013149">
    <property type="entry name" value="ADH-like_C"/>
</dbReference>
<evidence type="ECO:0000259" key="8">
    <source>
        <dbReference type="SMART" id="SM00829"/>
    </source>
</evidence>
<evidence type="ECO:0000256" key="6">
    <source>
        <dbReference type="ARBA" id="ARBA00023027"/>
    </source>
</evidence>
<dbReference type="GO" id="GO:0051903">
    <property type="term" value="F:S-(hydroxymethyl)glutathione dehydrogenase [NAD(P)+] activity"/>
    <property type="evidence" value="ECO:0007669"/>
    <property type="project" value="UniProtKB-EC"/>
</dbReference>
<dbReference type="EC" id="1.1.1.1" evidence="9"/>
<proteinExistence type="inferred from homology"/>
<organism evidence="9 10">
    <name type="scientific">Lysinibacter cavernae</name>
    <dbReference type="NCBI Taxonomy" id="1640652"/>
    <lineage>
        <taxon>Bacteria</taxon>
        <taxon>Bacillati</taxon>
        <taxon>Actinomycetota</taxon>
        <taxon>Actinomycetes</taxon>
        <taxon>Micrococcales</taxon>
        <taxon>Microbacteriaceae</taxon>
        <taxon>Lysinibacter</taxon>
    </lineage>
</organism>
<evidence type="ECO:0000256" key="2">
    <source>
        <dbReference type="ARBA" id="ARBA00008072"/>
    </source>
</evidence>
<dbReference type="SUPFAM" id="SSF51735">
    <property type="entry name" value="NAD(P)-binding Rossmann-fold domains"/>
    <property type="match status" value="1"/>
</dbReference>
<dbReference type="SUPFAM" id="SSF50129">
    <property type="entry name" value="GroES-like"/>
    <property type="match status" value="2"/>
</dbReference>
<evidence type="ECO:0000256" key="5">
    <source>
        <dbReference type="ARBA" id="ARBA00023002"/>
    </source>
</evidence>
<protein>
    <submittedName>
        <fullName evidence="9">S-(Hydroxymethyl)glutathione dehydrogenase/alcohol dehydrogenase</fullName>
        <ecNumber evidence="9">1.1.1.1</ecNumber>
        <ecNumber evidence="9">1.1.1.284</ecNumber>
    </submittedName>
</protein>
<comment type="caution">
    <text evidence="9">The sequence shown here is derived from an EMBL/GenBank/DDBJ whole genome shotgun (WGS) entry which is preliminary data.</text>
</comment>
<keyword evidence="10" id="KW-1185">Reference proteome</keyword>
<dbReference type="SMART" id="SM00829">
    <property type="entry name" value="PKS_ER"/>
    <property type="match status" value="1"/>
</dbReference>
<sequence>MNPTNPAAEDSNTVQQAVVVEPGEGMRLREITVRGPRAGELAVEVRAAGVCHSDLHILNGDWPSDHPLVLGHEAAGVVTSVGDGVDLEPGDHVVLSWFAPCRTCDRCAAGKAWLCTGTRAVENVLPDGGTAFSLDGEEVFPFLGLGAFTKSVIVPRSAAVKVAPELPFEVGALLGCAVTTGVGAAVNTAEVRPGETAVVVGCGGVGLAIIMGLKLAGAGTIVAVDLSEERRAAAEQFGATVTLDGSKVDVAAWCQEHLGGADYAFEAVGSPRLIEQLPGMIRSGGAAVLVGMPPIGAKAQIDAFDLADQGKRVLGCNYGSSVAAVDIPRLAELYLTGRLPLDELVGKTRPLAEVELAFEDLKAGIGLRGILIP</sequence>
<dbReference type="InterPro" id="IPR002328">
    <property type="entry name" value="ADH_Zn_CS"/>
</dbReference>
<evidence type="ECO:0000256" key="1">
    <source>
        <dbReference type="ARBA" id="ARBA00001947"/>
    </source>
</evidence>
<dbReference type="Pfam" id="PF00107">
    <property type="entry name" value="ADH_zinc_N"/>
    <property type="match status" value="1"/>
</dbReference>
<keyword evidence="6" id="KW-0520">NAD</keyword>
<keyword evidence="5 9" id="KW-0560">Oxidoreductase</keyword>
<feature type="domain" description="Enoyl reductase (ER)" evidence="8">
    <location>
        <begin position="23"/>
        <end position="367"/>
    </location>
</feature>
<reference evidence="9 10" key="1">
    <citation type="submission" date="2020-02" db="EMBL/GenBank/DDBJ databases">
        <title>Sequencing the genomes of 1000 actinobacteria strains.</title>
        <authorList>
            <person name="Klenk H.-P."/>
        </authorList>
    </citation>
    <scope>NUCLEOTIDE SEQUENCE [LARGE SCALE GENOMIC DNA]</scope>
    <source>
        <strain evidence="9 10">DSM 27960</strain>
    </source>
</reference>
<dbReference type="InterPro" id="IPR013154">
    <property type="entry name" value="ADH-like_N"/>
</dbReference>
<evidence type="ECO:0000256" key="7">
    <source>
        <dbReference type="RuleBase" id="RU361277"/>
    </source>
</evidence>
<dbReference type="AlphaFoldDB" id="A0A7X5R351"/>
<dbReference type="InterPro" id="IPR036291">
    <property type="entry name" value="NAD(P)-bd_dom_sf"/>
</dbReference>